<evidence type="ECO:0000259" key="4">
    <source>
        <dbReference type="Pfam" id="PF19037"/>
    </source>
</evidence>
<dbReference type="GO" id="GO:0016192">
    <property type="term" value="P:vesicle-mediated transport"/>
    <property type="evidence" value="ECO:0007669"/>
    <property type="project" value="InterPro"/>
</dbReference>
<dbReference type="InterPro" id="IPR043971">
    <property type="entry name" value="FUZ/MON1/HPS1_longin_2"/>
</dbReference>
<dbReference type="Proteomes" id="UP000689195">
    <property type="component" value="Unassembled WGS sequence"/>
</dbReference>
<feature type="domain" description="FUZ/MON1/HPS1 first Longin" evidence="3">
    <location>
        <begin position="454"/>
        <end position="578"/>
    </location>
</feature>
<feature type="domain" description="FUZ/MON1/HPS1 second Longin" evidence="4">
    <location>
        <begin position="626"/>
        <end position="713"/>
    </location>
</feature>
<keyword evidence="2" id="KW-1133">Transmembrane helix</keyword>
<keyword evidence="2" id="KW-0812">Transmembrane</keyword>
<evidence type="ECO:0000259" key="3">
    <source>
        <dbReference type="Pfam" id="PF19036"/>
    </source>
</evidence>
<dbReference type="Pfam" id="PF19036">
    <property type="entry name" value="Fuz_longin_1"/>
    <property type="match status" value="1"/>
</dbReference>
<dbReference type="FunFam" id="3.30.420.40:FF:000029">
    <property type="entry name" value="Actin-related protein 3"/>
    <property type="match status" value="1"/>
</dbReference>
<name>A0A8S1UAR5_9CILI</name>
<dbReference type="AlphaFoldDB" id="A0A8S1UAR5"/>
<keyword evidence="6" id="KW-1185">Reference proteome</keyword>
<proteinExistence type="inferred from homology"/>
<dbReference type="InterPro" id="IPR043972">
    <property type="entry name" value="FUZ/MON1/HPS1_longin_1"/>
</dbReference>
<evidence type="ECO:0008006" key="7">
    <source>
        <dbReference type="Google" id="ProtNLM"/>
    </source>
</evidence>
<accession>A0A8S1UAR5</accession>
<comment type="similarity">
    <text evidence="1">Belongs to the actin family.</text>
</comment>
<dbReference type="CDD" id="cd10221">
    <property type="entry name" value="ASKHA_NBD_Arp3-like"/>
    <property type="match status" value="1"/>
</dbReference>
<sequence>MQQTIDKGFYQSKVCVIDNGTGFTKMGWAGNTEPQFDIPTVVADHQEKQKVQMSKNTNENLDYYIGYEAYDYTKSHNIFYPMKSGIVENWDLMEKFWHRSIFDYLRAEPDETTFILTEPPMNPPENRENIAEIFFETFNAKGLHISVQAVLSLFSSAFAPVNDFQKTAGLTGMVLDSGDGVTHCIPVSDGYVIGSCIKHIPLAGRDITQFVQTLLKERGENIPAEDIKKVAREVKEKYGYCISDGDLIKEFQAYDRGDKNKFKTYYGKNSVTKEKYTIDIGYERFLGPEMFFHPEFLDGKWRSPIDEIIDKSIQTSPVDCRKKLYQNIILSGGSTLFDGFAQRLEQQVQLRIDSRLQKYEQRSGFKPAPIKVNVSQNPFQRYAVWQGGSLMALQPQFEKVYHTRQEYFERGPSIARYNAVFQPYTDSYQYKPHVINVSYTEISPDIPEFFTHKRHVFIMTNTGRPIYVRYGNEIKSSIFLATINAIFQKFLLFFFEDKEKQTLFRISHHKCNIYILQRNQITYICSTSSLQDSEFIIYQMLDFLNTQLISIVTDQANIHLTQKPNYDLAFSVGGSRNLLTLAVKNGLYSPCIAFNSICTLPMTVSLRQFIHNNLKEIKLPNIIASLLLTETFVIDICRQKNMEFKTSDILIIQSMIQGQGQLKKGENWIPICLPGLSAMGFVYAYIYFFYQNIIGIVMISDDNSLDMFTKCKEAAQVLIQKFNSNNLQQTLSSCLQNNPNTPKCIDKQLQIKHFIVKHIQGQVYLPVFQAFGINNKNFKFYMQQYGELYKDFIIAQSLGNQDTKQNYFVWDSKGFGITQYHDVVMFRTEELGYYFILKPS</sequence>
<organism evidence="5 6">
    <name type="scientific">Paramecium pentaurelia</name>
    <dbReference type="NCBI Taxonomy" id="43138"/>
    <lineage>
        <taxon>Eukaryota</taxon>
        <taxon>Sar</taxon>
        <taxon>Alveolata</taxon>
        <taxon>Ciliophora</taxon>
        <taxon>Intramacronucleata</taxon>
        <taxon>Oligohymenophorea</taxon>
        <taxon>Peniculida</taxon>
        <taxon>Parameciidae</taxon>
        <taxon>Paramecium</taxon>
    </lineage>
</organism>
<dbReference type="EMBL" id="CAJJDO010000037">
    <property type="protein sequence ID" value="CAD8161940.1"/>
    <property type="molecule type" value="Genomic_DNA"/>
</dbReference>
<evidence type="ECO:0000256" key="2">
    <source>
        <dbReference type="SAM" id="Phobius"/>
    </source>
</evidence>
<protein>
    <recommendedName>
        <fullName evidence="7">Actin-related protein</fullName>
    </recommendedName>
</protein>
<dbReference type="Pfam" id="PF19037">
    <property type="entry name" value="Fuz_longin_2"/>
    <property type="match status" value="1"/>
</dbReference>
<comment type="caution">
    <text evidence="5">The sequence shown here is derived from an EMBL/GenBank/DDBJ whole genome shotgun (WGS) entry which is preliminary data.</text>
</comment>
<feature type="transmembrane region" description="Helical" evidence="2">
    <location>
        <begin position="668"/>
        <end position="690"/>
    </location>
</feature>
<gene>
    <name evidence="5" type="ORF">PPENT_87.1.T0370110</name>
</gene>
<keyword evidence="2" id="KW-0472">Membrane</keyword>
<evidence type="ECO:0000313" key="5">
    <source>
        <dbReference type="EMBL" id="CAD8161940.1"/>
    </source>
</evidence>
<dbReference type="InterPro" id="IPR004000">
    <property type="entry name" value="Actin"/>
</dbReference>
<evidence type="ECO:0000313" key="6">
    <source>
        <dbReference type="Proteomes" id="UP000689195"/>
    </source>
</evidence>
<evidence type="ECO:0000256" key="1">
    <source>
        <dbReference type="RuleBase" id="RU000487"/>
    </source>
</evidence>
<dbReference type="SMART" id="SM00268">
    <property type="entry name" value="ACTIN"/>
    <property type="match status" value="1"/>
</dbReference>
<dbReference type="PANTHER" id="PTHR11937">
    <property type="entry name" value="ACTIN"/>
    <property type="match status" value="1"/>
</dbReference>
<dbReference type="Pfam" id="PF00022">
    <property type="entry name" value="Actin"/>
    <property type="match status" value="1"/>
</dbReference>
<reference evidence="5" key="1">
    <citation type="submission" date="2021-01" db="EMBL/GenBank/DDBJ databases">
        <authorList>
            <consortium name="Genoscope - CEA"/>
            <person name="William W."/>
        </authorList>
    </citation>
    <scope>NUCLEOTIDE SEQUENCE</scope>
</reference>
<dbReference type="OrthoDB" id="421448at2759"/>